<keyword evidence="6" id="KW-1133">Transmembrane helix</keyword>
<evidence type="ECO:0000256" key="4">
    <source>
        <dbReference type="ARBA" id="ARBA00023134"/>
    </source>
</evidence>
<dbReference type="GO" id="GO:0005525">
    <property type="term" value="F:GTP binding"/>
    <property type="evidence" value="ECO:0007669"/>
    <property type="project" value="UniProtKB-KW"/>
</dbReference>
<keyword evidence="2" id="KW-0547">Nucleotide-binding</keyword>
<dbReference type="InterPro" id="IPR027094">
    <property type="entry name" value="Mitofusin_fam"/>
</dbReference>
<dbReference type="GO" id="GO:0008053">
    <property type="term" value="P:mitochondrial fusion"/>
    <property type="evidence" value="ECO:0007669"/>
    <property type="project" value="TreeGrafter"/>
</dbReference>
<dbReference type="RefSeq" id="WP_007195256.1">
    <property type="nucleotide sequence ID" value="NZ_AFWV01000019.1"/>
</dbReference>
<evidence type="ECO:0000256" key="6">
    <source>
        <dbReference type="SAM" id="Phobius"/>
    </source>
</evidence>
<organism evidence="8 9">
    <name type="scientific">Thiocapsa marina 5811</name>
    <dbReference type="NCBI Taxonomy" id="768671"/>
    <lineage>
        <taxon>Bacteria</taxon>
        <taxon>Pseudomonadati</taxon>
        <taxon>Pseudomonadota</taxon>
        <taxon>Gammaproteobacteria</taxon>
        <taxon>Chromatiales</taxon>
        <taxon>Chromatiaceae</taxon>
        <taxon>Thiocapsa</taxon>
    </lineage>
</organism>
<keyword evidence="6" id="KW-0812">Transmembrane</keyword>
<keyword evidence="4" id="KW-0342">GTP-binding</keyword>
<feature type="domain" description="Dynamin N-terminal" evidence="7">
    <location>
        <begin position="67"/>
        <end position="225"/>
    </location>
</feature>
<keyword evidence="9" id="KW-1185">Reference proteome</keyword>
<keyword evidence="3" id="KW-0378">Hydrolase</keyword>
<dbReference type="PANTHER" id="PTHR10465:SF0">
    <property type="entry name" value="SARCALUMENIN"/>
    <property type="match status" value="1"/>
</dbReference>
<evidence type="ECO:0000259" key="7">
    <source>
        <dbReference type="Pfam" id="PF00350"/>
    </source>
</evidence>
<dbReference type="InterPro" id="IPR027417">
    <property type="entry name" value="P-loop_NTPase"/>
</dbReference>
<keyword evidence="5 6" id="KW-0472">Membrane</keyword>
<evidence type="ECO:0000313" key="8">
    <source>
        <dbReference type="EMBL" id="EGV16290.1"/>
    </source>
</evidence>
<feature type="transmembrane region" description="Helical" evidence="6">
    <location>
        <begin position="567"/>
        <end position="588"/>
    </location>
</feature>
<feature type="transmembrane region" description="Helical" evidence="6">
    <location>
        <begin position="533"/>
        <end position="555"/>
    </location>
</feature>
<evidence type="ECO:0000256" key="3">
    <source>
        <dbReference type="ARBA" id="ARBA00022801"/>
    </source>
</evidence>
<sequence length="679" mass="77403">MNEYQKLSDTINNIAEEASRASIKNYLKRFKETGHFDKFEERFADFKQDVQRAAEECDRAINSPVYVGVVGHYSHGKSSLLNALLSPPKSRELLPTGDSVVTAMCTLVGFKDDRQGHEFHEVKYDGIESPIPAEEYQSKVSGKRPSSLQGVHHFRIKLNTSELNPGVFQSMAEKNIELLDTPGLGGPYWKDEQALQSWIKEFMLLIVAVKADAINKRVADSVNPFLKYSTRPIIPVVTFWDLWQQSDAYKGISTEEDARQKAREDLIKYFPAMSDAVEEGRVTFVSAKNYRDQTNPYETNAREFYTEDWNIDNVRTTLTNYISSKVIVLQSMRSEQSDLELNRKRRVIEGCSNLCSTYNSLNYTLKSELEATRPKAAYEEELEEAFQRIQDELTREYDRIIDKAAETVEDRVAAISTTGNLSQQLNEITKDVNIETHRLIKETLPDRLDRTLERSVKRSITRFLDNDYPIEKSKIKRMKQLVNDACRDLTEDLCKPTSQSPFNPPQGVTDLAKNVSSALFDGLKTLFTTNLPLALLILAAIFILPAITGWLSGIWLVGDKLATGVQYLQYFIFAAGVFTLFAISWSNVKRAREITAMQVKEKARKQNRRADISDRIKPDVDAKLKTFENDIREILENEIKPLIQSGDDISEDLDRLFSDIGSQIRIIEKECSSMARGIR</sequence>
<evidence type="ECO:0000256" key="5">
    <source>
        <dbReference type="ARBA" id="ARBA00023136"/>
    </source>
</evidence>
<dbReference type="GO" id="GO:0003924">
    <property type="term" value="F:GTPase activity"/>
    <property type="evidence" value="ECO:0007669"/>
    <property type="project" value="InterPro"/>
</dbReference>
<dbReference type="AlphaFoldDB" id="F9UHI1"/>
<dbReference type="SUPFAM" id="SSF52540">
    <property type="entry name" value="P-loop containing nucleoside triphosphate hydrolases"/>
    <property type="match status" value="1"/>
</dbReference>
<proteinExistence type="predicted"/>
<dbReference type="Proteomes" id="UP000005459">
    <property type="component" value="Unassembled WGS sequence"/>
</dbReference>
<evidence type="ECO:0000256" key="1">
    <source>
        <dbReference type="ARBA" id="ARBA00004370"/>
    </source>
</evidence>
<dbReference type="GO" id="GO:0016020">
    <property type="term" value="C:membrane"/>
    <property type="evidence" value="ECO:0007669"/>
    <property type="project" value="UniProtKB-SubCell"/>
</dbReference>
<accession>F9UHI1</accession>
<dbReference type="STRING" id="768671.ThimaDRAFT_4384"/>
<dbReference type="Gene3D" id="3.40.50.300">
    <property type="entry name" value="P-loop containing nucleotide triphosphate hydrolases"/>
    <property type="match status" value="1"/>
</dbReference>
<gene>
    <name evidence="8" type="ORF">ThimaDRAFT_4384</name>
</gene>
<dbReference type="InterPro" id="IPR045063">
    <property type="entry name" value="Dynamin_N"/>
</dbReference>
<evidence type="ECO:0000313" key="9">
    <source>
        <dbReference type="Proteomes" id="UP000005459"/>
    </source>
</evidence>
<protein>
    <recommendedName>
        <fullName evidence="7">Dynamin N-terminal domain-containing protein</fullName>
    </recommendedName>
</protein>
<dbReference type="Pfam" id="PF00350">
    <property type="entry name" value="Dynamin_N"/>
    <property type="match status" value="1"/>
</dbReference>
<comment type="subcellular location">
    <subcellularLocation>
        <location evidence="1">Membrane</location>
    </subcellularLocation>
</comment>
<evidence type="ECO:0000256" key="2">
    <source>
        <dbReference type="ARBA" id="ARBA00022741"/>
    </source>
</evidence>
<name>F9UHI1_9GAMM</name>
<dbReference type="PANTHER" id="PTHR10465">
    <property type="entry name" value="TRANSMEMBRANE GTPASE FZO1"/>
    <property type="match status" value="1"/>
</dbReference>
<dbReference type="EMBL" id="AFWV01000019">
    <property type="protein sequence ID" value="EGV16290.1"/>
    <property type="molecule type" value="Genomic_DNA"/>
</dbReference>
<reference evidence="8 9" key="1">
    <citation type="submission" date="2011-06" db="EMBL/GenBank/DDBJ databases">
        <title>The draft genome of Thiocapsa marina 5811.</title>
        <authorList>
            <consortium name="US DOE Joint Genome Institute (JGI-PGF)"/>
            <person name="Lucas S."/>
            <person name="Han J."/>
            <person name="Cheng J.-F."/>
            <person name="Goodwin L."/>
            <person name="Pitluck S."/>
            <person name="Peters L."/>
            <person name="Land M.L."/>
            <person name="Hauser L."/>
            <person name="Vogl K."/>
            <person name="Liu Z."/>
            <person name="Imhoff J."/>
            <person name="Thiel V."/>
            <person name="Frigaard N.-U."/>
            <person name="Bryant D."/>
            <person name="Woyke T.J."/>
        </authorList>
    </citation>
    <scope>NUCLEOTIDE SEQUENCE [LARGE SCALE GENOMIC DNA]</scope>
    <source>
        <strain evidence="8 9">5811</strain>
    </source>
</reference>
<dbReference type="OrthoDB" id="434560at2"/>